<dbReference type="RefSeq" id="WP_156055190.1">
    <property type="nucleotide sequence ID" value="NZ_DAIPFP010000007.1"/>
</dbReference>
<reference evidence="2 3" key="1">
    <citation type="submission" date="2015-03" db="EMBL/GenBank/DDBJ databases">
        <authorList>
            <person name="Regsiter A."/>
            <person name="william w."/>
        </authorList>
    </citation>
    <scope>NUCLEOTIDE SEQUENCE [LARGE SCALE GENOMIC DNA]</scope>
    <source>
        <strain evidence="2 3">CB1</strain>
    </source>
</reference>
<comment type="caution">
    <text evidence="2">The sequence shown here is derived from an EMBL/GenBank/DDBJ whole genome shotgun (WGS) entry which is preliminary data.</text>
</comment>
<name>A0ABM9T367_THIA3</name>
<dbReference type="Proteomes" id="UP000078599">
    <property type="component" value="Unassembled WGS sequence"/>
</dbReference>
<feature type="region of interest" description="Disordered" evidence="1">
    <location>
        <begin position="1"/>
        <end position="20"/>
    </location>
</feature>
<evidence type="ECO:0000313" key="3">
    <source>
        <dbReference type="Proteomes" id="UP000078599"/>
    </source>
</evidence>
<gene>
    <name evidence="2" type="ORF">THICB1_10155</name>
</gene>
<proteinExistence type="predicted"/>
<protein>
    <submittedName>
        <fullName evidence="2">Uncharacterized protein</fullName>
    </submittedName>
</protein>
<dbReference type="EMBL" id="CTRI01000001">
    <property type="protein sequence ID" value="CQR26412.1"/>
    <property type="molecule type" value="Genomic_DNA"/>
</dbReference>
<keyword evidence="3" id="KW-1185">Reference proteome</keyword>
<evidence type="ECO:0000256" key="1">
    <source>
        <dbReference type="SAM" id="MobiDB-lite"/>
    </source>
</evidence>
<accession>A0ABM9T367</accession>
<evidence type="ECO:0000313" key="2">
    <source>
        <dbReference type="EMBL" id="CQR26412.1"/>
    </source>
</evidence>
<sequence length="69" mass="7571">MSSSSPPITARTKVPPPQNKAVHHFVRSLRRSSELGWTVGLDLQRAWGIRPASSRRAAPAYIHSSSSHP</sequence>
<organism evidence="2 3">
    <name type="scientific">Thiomonas arsenitoxydans (strain DSM 22701 / CIP 110005 / 3As)</name>
    <dbReference type="NCBI Taxonomy" id="426114"/>
    <lineage>
        <taxon>Bacteria</taxon>
        <taxon>Pseudomonadati</taxon>
        <taxon>Pseudomonadota</taxon>
        <taxon>Betaproteobacteria</taxon>
        <taxon>Burkholderiales</taxon>
        <taxon>Thiomonas</taxon>
    </lineage>
</organism>